<evidence type="ECO:0000256" key="1">
    <source>
        <dbReference type="ARBA" id="ARBA00022630"/>
    </source>
</evidence>
<dbReference type="AlphaFoldDB" id="A0A9W9VPF4"/>
<keyword evidence="7" id="KW-1185">Reference proteome</keyword>
<feature type="region of interest" description="Disordered" evidence="4">
    <location>
        <begin position="1"/>
        <end position="70"/>
    </location>
</feature>
<dbReference type="InterPro" id="IPR000700">
    <property type="entry name" value="PAS-assoc_C"/>
</dbReference>
<keyword evidence="2" id="KW-0288">FMN</keyword>
<dbReference type="NCBIfam" id="TIGR00229">
    <property type="entry name" value="sensory_box"/>
    <property type="match status" value="1"/>
</dbReference>
<keyword evidence="3" id="KW-0157">Chromophore</keyword>
<evidence type="ECO:0000256" key="3">
    <source>
        <dbReference type="ARBA" id="ARBA00022991"/>
    </source>
</evidence>
<comment type="caution">
    <text evidence="6">The sequence shown here is derived from an EMBL/GenBank/DDBJ whole genome shotgun (WGS) entry which is preliminary data.</text>
</comment>
<proteinExistence type="predicted"/>
<dbReference type="InterPro" id="IPR035965">
    <property type="entry name" value="PAS-like_dom_sf"/>
</dbReference>
<dbReference type="SUPFAM" id="SSF55785">
    <property type="entry name" value="PYP-like sensor domain (PAS domain)"/>
    <property type="match status" value="1"/>
</dbReference>
<dbReference type="InterPro" id="IPR000014">
    <property type="entry name" value="PAS"/>
</dbReference>
<evidence type="ECO:0000256" key="4">
    <source>
        <dbReference type="SAM" id="MobiDB-lite"/>
    </source>
</evidence>
<gene>
    <name evidence="6" type="ORF">N7509_009459</name>
</gene>
<dbReference type="GeneID" id="81373076"/>
<dbReference type="Pfam" id="PF13426">
    <property type="entry name" value="PAS_9"/>
    <property type="match status" value="1"/>
</dbReference>
<reference evidence="6" key="1">
    <citation type="submission" date="2022-12" db="EMBL/GenBank/DDBJ databases">
        <authorList>
            <person name="Petersen C."/>
        </authorList>
    </citation>
    <scope>NUCLEOTIDE SEQUENCE</scope>
    <source>
        <strain evidence="6">IBT 29677</strain>
    </source>
</reference>
<accession>A0A9W9VPF4</accession>
<sequence length="610" mass="69094">MDRTDLNEGLTSLDAESLRSFSESLPDEYHEWVSESGRTSRPGANETRNDEQLLDDFPRPPSRPGNLNGKNLDAIVEEEIYPTPRPSVKNLRRHVTASELVTTDNDYPLLQELNPHDGAEEFNPINEEGACYDLIAPWDGVDAPLHKLERLTDVMFGEEHMLSILNNPRYLVRFREFLIEERPRSISTLTYYLNAAKALKAIEYANALVRLSTDIPPPAVQIVQESNNAVGTTVNKVLEQRVADALRALTAEELPAFITSRCITITSKIVEERVRGTLPLKFRETSNALAEVFCLTDPSRPDNPIIFASEEFHRTTQYGMDYVLGRNCRFLQGPKTNPNSVRRIREALRDCRHHSELFLNYRRDGSPFMNLLQCAPLCDSKGRVKYFIGAQIDVSGLALDGAQMESLIELQSRYRDPDEESVAELPAKKHKDEFQEMCELFSPRELNAVQEHGGDLFQPINNRTSVRGGRQWLQRGGSVDSEAEAIRLRDLKSPLLRGSLAGVYENYLLVRPYPSLKVLFTSPSLQIPGMLQSSFLSRIGSSNAVKDELVQAMEQGRSVTARIKWVTRFSTEGRNRWVHCTPLYASNGEVGVWMVVIVDDDEEQIINWRT</sequence>
<dbReference type="Proteomes" id="UP001147747">
    <property type="component" value="Unassembled WGS sequence"/>
</dbReference>
<protein>
    <recommendedName>
        <fullName evidence="5">PAC domain-containing protein</fullName>
    </recommendedName>
</protein>
<dbReference type="PANTHER" id="PTHR47429:SF9">
    <property type="entry name" value="PAS DOMAIN-CONTAINING PROTEIN"/>
    <property type="match status" value="1"/>
</dbReference>
<organism evidence="6 7">
    <name type="scientific">Penicillium cosmopolitanum</name>
    <dbReference type="NCBI Taxonomy" id="1131564"/>
    <lineage>
        <taxon>Eukaryota</taxon>
        <taxon>Fungi</taxon>
        <taxon>Dikarya</taxon>
        <taxon>Ascomycota</taxon>
        <taxon>Pezizomycotina</taxon>
        <taxon>Eurotiomycetes</taxon>
        <taxon>Eurotiomycetidae</taxon>
        <taxon>Eurotiales</taxon>
        <taxon>Aspergillaceae</taxon>
        <taxon>Penicillium</taxon>
    </lineage>
</organism>
<dbReference type="Gene3D" id="3.30.450.20">
    <property type="entry name" value="PAS domain"/>
    <property type="match status" value="1"/>
</dbReference>
<dbReference type="EMBL" id="JAPZBU010000009">
    <property type="protein sequence ID" value="KAJ5386918.1"/>
    <property type="molecule type" value="Genomic_DNA"/>
</dbReference>
<dbReference type="PANTHER" id="PTHR47429">
    <property type="entry name" value="PROTEIN TWIN LOV 1"/>
    <property type="match status" value="1"/>
</dbReference>
<dbReference type="RefSeq" id="XP_056484716.1">
    <property type="nucleotide sequence ID" value="XM_056634096.1"/>
</dbReference>
<feature type="domain" description="PAC" evidence="5">
    <location>
        <begin position="353"/>
        <end position="406"/>
    </location>
</feature>
<evidence type="ECO:0000313" key="6">
    <source>
        <dbReference type="EMBL" id="KAJ5386918.1"/>
    </source>
</evidence>
<evidence type="ECO:0000256" key="2">
    <source>
        <dbReference type="ARBA" id="ARBA00022643"/>
    </source>
</evidence>
<dbReference type="OrthoDB" id="447251at2759"/>
<dbReference type="PROSITE" id="PS50113">
    <property type="entry name" value="PAC"/>
    <property type="match status" value="1"/>
</dbReference>
<evidence type="ECO:0000259" key="5">
    <source>
        <dbReference type="PROSITE" id="PS50113"/>
    </source>
</evidence>
<evidence type="ECO:0000313" key="7">
    <source>
        <dbReference type="Proteomes" id="UP001147747"/>
    </source>
</evidence>
<name>A0A9W9VPF4_9EURO</name>
<keyword evidence="1" id="KW-0285">Flavoprotein</keyword>
<dbReference type="GO" id="GO:0005634">
    <property type="term" value="C:nucleus"/>
    <property type="evidence" value="ECO:0007669"/>
    <property type="project" value="TreeGrafter"/>
</dbReference>
<reference evidence="6" key="2">
    <citation type="journal article" date="2023" name="IMA Fungus">
        <title>Comparative genomic study of the Penicillium genus elucidates a diverse pangenome and 15 lateral gene transfer events.</title>
        <authorList>
            <person name="Petersen C."/>
            <person name="Sorensen T."/>
            <person name="Nielsen M.R."/>
            <person name="Sondergaard T.E."/>
            <person name="Sorensen J.L."/>
            <person name="Fitzpatrick D.A."/>
            <person name="Frisvad J.C."/>
            <person name="Nielsen K.L."/>
        </authorList>
    </citation>
    <scope>NUCLEOTIDE SEQUENCE</scope>
    <source>
        <strain evidence="6">IBT 29677</strain>
    </source>
</reference>